<feature type="transmembrane region" description="Helical" evidence="13">
    <location>
        <begin position="132"/>
        <end position="153"/>
    </location>
</feature>
<comment type="caution">
    <text evidence="16">The sequence shown here is derived from an EMBL/GenBank/DDBJ whole genome shotgun (WGS) entry which is preliminary data.</text>
</comment>
<evidence type="ECO:0000256" key="8">
    <source>
        <dbReference type="ARBA" id="ARBA00023136"/>
    </source>
</evidence>
<evidence type="ECO:0000256" key="9">
    <source>
        <dbReference type="ARBA" id="ARBA00023170"/>
    </source>
</evidence>
<evidence type="ECO:0000256" key="13">
    <source>
        <dbReference type="SAM" id="Phobius"/>
    </source>
</evidence>
<evidence type="ECO:0008006" key="18">
    <source>
        <dbReference type="Google" id="ProtNLM"/>
    </source>
</evidence>
<evidence type="ECO:0000259" key="15">
    <source>
        <dbReference type="Pfam" id="PF10613"/>
    </source>
</evidence>
<keyword evidence="9" id="KW-0675">Receptor</keyword>
<keyword evidence="8 13" id="KW-0472">Membrane</keyword>
<evidence type="ECO:0000313" key="16">
    <source>
        <dbReference type="EMBL" id="KAG8195901.1"/>
    </source>
</evidence>
<dbReference type="InterPro" id="IPR019594">
    <property type="entry name" value="Glu/Gly-bd"/>
</dbReference>
<feature type="domain" description="Ionotropic glutamate receptor L-glutamate and glycine-binding" evidence="15">
    <location>
        <begin position="40"/>
        <end position="118"/>
    </location>
</feature>
<evidence type="ECO:0000256" key="2">
    <source>
        <dbReference type="ARBA" id="ARBA00008685"/>
    </source>
</evidence>
<evidence type="ECO:0000256" key="11">
    <source>
        <dbReference type="ARBA" id="ARBA00023286"/>
    </source>
</evidence>
<organism evidence="16 17">
    <name type="scientific">Oedothorax gibbosus</name>
    <dbReference type="NCBI Taxonomy" id="931172"/>
    <lineage>
        <taxon>Eukaryota</taxon>
        <taxon>Metazoa</taxon>
        <taxon>Ecdysozoa</taxon>
        <taxon>Arthropoda</taxon>
        <taxon>Chelicerata</taxon>
        <taxon>Arachnida</taxon>
        <taxon>Araneae</taxon>
        <taxon>Araneomorphae</taxon>
        <taxon>Entelegynae</taxon>
        <taxon>Araneoidea</taxon>
        <taxon>Linyphiidae</taxon>
        <taxon>Erigoninae</taxon>
        <taxon>Oedothorax</taxon>
    </lineage>
</organism>
<dbReference type="InterPro" id="IPR052192">
    <property type="entry name" value="Insect_Ionotropic_Sensory_Rcpt"/>
</dbReference>
<keyword evidence="3" id="KW-0813">Transport</keyword>
<keyword evidence="17" id="KW-1185">Reference proteome</keyword>
<feature type="transmembrane region" description="Helical" evidence="13">
    <location>
        <begin position="187"/>
        <end position="211"/>
    </location>
</feature>
<accession>A0AAV6VJS4</accession>
<dbReference type="GO" id="GO:0005886">
    <property type="term" value="C:plasma membrane"/>
    <property type="evidence" value="ECO:0007669"/>
    <property type="project" value="UniProtKB-SubCell"/>
</dbReference>
<reference evidence="16 17" key="1">
    <citation type="journal article" date="2022" name="Nat. Ecol. Evol.">
        <title>A masculinizing supergene underlies an exaggerated male reproductive morph in a spider.</title>
        <authorList>
            <person name="Hendrickx F."/>
            <person name="De Corte Z."/>
            <person name="Sonet G."/>
            <person name="Van Belleghem S.M."/>
            <person name="Kostlbacher S."/>
            <person name="Vangestel C."/>
        </authorList>
    </citation>
    <scope>NUCLEOTIDE SEQUENCE [LARGE SCALE GENOMIC DNA]</scope>
    <source>
        <strain evidence="16">W744_W776</strain>
    </source>
</reference>
<evidence type="ECO:0000256" key="7">
    <source>
        <dbReference type="ARBA" id="ARBA00023065"/>
    </source>
</evidence>
<protein>
    <recommendedName>
        <fullName evidence="18">Ionotropic glutamate receptor L-glutamate and glycine-binding domain-containing protein</fullName>
    </recommendedName>
</protein>
<dbReference type="PANTHER" id="PTHR42643">
    <property type="entry name" value="IONOTROPIC RECEPTOR 20A-RELATED"/>
    <property type="match status" value="1"/>
</dbReference>
<dbReference type="Gene3D" id="3.40.190.10">
    <property type="entry name" value="Periplasmic binding protein-like II"/>
    <property type="match status" value="1"/>
</dbReference>
<dbReference type="Pfam" id="PF00060">
    <property type="entry name" value="Lig_chan"/>
    <property type="match status" value="1"/>
</dbReference>
<dbReference type="EMBL" id="JAFNEN010000076">
    <property type="protein sequence ID" value="KAG8195901.1"/>
    <property type="molecule type" value="Genomic_DNA"/>
</dbReference>
<keyword evidence="5 13" id="KW-0812">Transmembrane</keyword>
<keyword evidence="11" id="KW-1071">Ligand-gated ion channel</keyword>
<keyword evidence="6 13" id="KW-1133">Transmembrane helix</keyword>
<keyword evidence="10" id="KW-0325">Glycoprotein</keyword>
<dbReference type="GO" id="GO:0015276">
    <property type="term" value="F:ligand-gated monoatomic ion channel activity"/>
    <property type="evidence" value="ECO:0007669"/>
    <property type="project" value="InterPro"/>
</dbReference>
<evidence type="ECO:0000256" key="4">
    <source>
        <dbReference type="ARBA" id="ARBA00022475"/>
    </source>
</evidence>
<evidence type="ECO:0000259" key="14">
    <source>
        <dbReference type="Pfam" id="PF00060"/>
    </source>
</evidence>
<dbReference type="Proteomes" id="UP000827092">
    <property type="component" value="Unassembled WGS sequence"/>
</dbReference>
<evidence type="ECO:0000256" key="6">
    <source>
        <dbReference type="ARBA" id="ARBA00022989"/>
    </source>
</evidence>
<dbReference type="Pfam" id="PF10613">
    <property type="entry name" value="Lig_chan-Glu_bd"/>
    <property type="match status" value="1"/>
</dbReference>
<feature type="domain" description="Ionotropic glutamate receptor C-terminal" evidence="14">
    <location>
        <begin position="155"/>
        <end position="391"/>
    </location>
</feature>
<evidence type="ECO:0000256" key="3">
    <source>
        <dbReference type="ARBA" id="ARBA00022448"/>
    </source>
</evidence>
<keyword evidence="4" id="KW-1003">Cell membrane</keyword>
<feature type="transmembrane region" description="Helical" evidence="13">
    <location>
        <begin position="385"/>
        <end position="406"/>
    </location>
</feature>
<comment type="similarity">
    <text evidence="2">Belongs to the glutamate-gated ion channel (TC 1.A.10.1) family.</text>
</comment>
<dbReference type="Gene3D" id="1.10.287.70">
    <property type="match status" value="1"/>
</dbReference>
<dbReference type="GO" id="GO:0050906">
    <property type="term" value="P:detection of stimulus involved in sensory perception"/>
    <property type="evidence" value="ECO:0007669"/>
    <property type="project" value="UniProtKB-ARBA"/>
</dbReference>
<keyword evidence="12" id="KW-0407">Ion channel</keyword>
<evidence type="ECO:0000256" key="1">
    <source>
        <dbReference type="ARBA" id="ARBA00004651"/>
    </source>
</evidence>
<gene>
    <name evidence="16" type="ORF">JTE90_001136</name>
</gene>
<dbReference type="InterPro" id="IPR001320">
    <property type="entry name" value="Iontro_rcpt_C"/>
</dbReference>
<evidence type="ECO:0000256" key="12">
    <source>
        <dbReference type="ARBA" id="ARBA00023303"/>
    </source>
</evidence>
<name>A0AAV6VJS4_9ARAC</name>
<dbReference type="SUPFAM" id="SSF53850">
    <property type="entry name" value="Periplasmic binding protein-like II"/>
    <property type="match status" value="1"/>
</dbReference>
<evidence type="ECO:0000256" key="10">
    <source>
        <dbReference type="ARBA" id="ARBA00023180"/>
    </source>
</evidence>
<evidence type="ECO:0000313" key="17">
    <source>
        <dbReference type="Proteomes" id="UP000827092"/>
    </source>
</evidence>
<dbReference type="PANTHER" id="PTHR42643:SF24">
    <property type="entry name" value="IONOTROPIC RECEPTOR 60A"/>
    <property type="match status" value="1"/>
</dbReference>
<comment type="subcellular location">
    <subcellularLocation>
        <location evidence="1">Cell membrane</location>
        <topology evidence="1">Multi-pass membrane protein</topology>
    </subcellularLocation>
</comment>
<sequence>MLKRSPKLVVAVVAIKFITEINKTKDFGLELTGGLEGSFLLDVLQGLGFEHRVVMPEDEDYGFLSPNGSWTGIMGMVQRGEADLGMGGLIITEQRRRAVDFSRPYLITPISFVIRKPQKHHLKNAYLYPFRIVVRSCCVGMLIVMSATLYFVLKQTHSLVVIFLELLGNMLRQPFQLKTNSITFKSFLALWLFCAFVLSSSYSGALLAFLLSPTQGKTVQNFMELSNAISRGEVRASVVEGGLHASYLKETEQEYLKVIGTAIETNKWYVSLTDLKHLSDVVTEKMAFIGAILALKIHFFQEEQQSEVFISSDRIAESHVGFALIRNFCCREKLDKVITRVISAGLLEKYVNDASFLTWLSDSRDQQDVQVNEDQIGLEEIAGTFQLLLFGYAISFITLLGEILYFKFNICKQIREKCKLHATKLLPRI</sequence>
<evidence type="ECO:0000256" key="5">
    <source>
        <dbReference type="ARBA" id="ARBA00022692"/>
    </source>
</evidence>
<proteinExistence type="inferred from homology"/>
<keyword evidence="7" id="KW-0406">Ion transport</keyword>
<dbReference type="AlphaFoldDB" id="A0AAV6VJS4"/>